<protein>
    <submittedName>
        <fullName evidence="1">Uncharacterized protein</fullName>
    </submittedName>
</protein>
<evidence type="ECO:0000313" key="1">
    <source>
        <dbReference type="EMBL" id="MED6167944.1"/>
    </source>
</evidence>
<name>A0ABU6V3N0_9FABA</name>
<comment type="caution">
    <text evidence="1">The sequence shown here is derived from an EMBL/GenBank/DDBJ whole genome shotgun (WGS) entry which is preliminary data.</text>
</comment>
<keyword evidence="2" id="KW-1185">Reference proteome</keyword>
<reference evidence="1 2" key="1">
    <citation type="journal article" date="2023" name="Plants (Basel)">
        <title>Bridging the Gap: Combining Genomics and Transcriptomics Approaches to Understand Stylosanthes scabra, an Orphan Legume from the Brazilian Caatinga.</title>
        <authorList>
            <person name="Ferreira-Neto J.R.C."/>
            <person name="da Silva M.D."/>
            <person name="Binneck E."/>
            <person name="de Melo N.F."/>
            <person name="da Silva R.H."/>
            <person name="de Melo A.L.T.M."/>
            <person name="Pandolfi V."/>
            <person name="Bustamante F.O."/>
            <person name="Brasileiro-Vidal A.C."/>
            <person name="Benko-Iseppon A.M."/>
        </authorList>
    </citation>
    <scope>NUCLEOTIDE SEQUENCE [LARGE SCALE GENOMIC DNA]</scope>
    <source>
        <tissue evidence="1">Leaves</tissue>
    </source>
</reference>
<organism evidence="1 2">
    <name type="scientific">Stylosanthes scabra</name>
    <dbReference type="NCBI Taxonomy" id="79078"/>
    <lineage>
        <taxon>Eukaryota</taxon>
        <taxon>Viridiplantae</taxon>
        <taxon>Streptophyta</taxon>
        <taxon>Embryophyta</taxon>
        <taxon>Tracheophyta</taxon>
        <taxon>Spermatophyta</taxon>
        <taxon>Magnoliopsida</taxon>
        <taxon>eudicotyledons</taxon>
        <taxon>Gunneridae</taxon>
        <taxon>Pentapetalae</taxon>
        <taxon>rosids</taxon>
        <taxon>fabids</taxon>
        <taxon>Fabales</taxon>
        <taxon>Fabaceae</taxon>
        <taxon>Papilionoideae</taxon>
        <taxon>50 kb inversion clade</taxon>
        <taxon>dalbergioids sensu lato</taxon>
        <taxon>Dalbergieae</taxon>
        <taxon>Pterocarpus clade</taxon>
        <taxon>Stylosanthes</taxon>
    </lineage>
</organism>
<accession>A0ABU6V3N0</accession>
<gene>
    <name evidence="1" type="ORF">PIB30_007616</name>
</gene>
<sequence length="106" mass="11724">MCKAQDQPQQCCDKTQHAATKWEGIPLEAEDCNGVFISYDLVGQRKEFLKVKNAIAQSWAPPRRSTDTTCFGVVGGVTPSSRRAHSSPLYVLTFSLSVCVECIWLS</sequence>
<proteinExistence type="predicted"/>
<dbReference type="Proteomes" id="UP001341840">
    <property type="component" value="Unassembled WGS sequence"/>
</dbReference>
<evidence type="ECO:0000313" key="2">
    <source>
        <dbReference type="Proteomes" id="UP001341840"/>
    </source>
</evidence>
<dbReference type="EMBL" id="JASCZI010151051">
    <property type="protein sequence ID" value="MED6167944.1"/>
    <property type="molecule type" value="Genomic_DNA"/>
</dbReference>